<sequence length="221" mass="24611">MFFLEGDYWMINFGHESGSGNAQLAGTKVSDNQWHTLTATINQVDANTRNVYVFTDGVRSASPINIASRGNLNSPRPFNVGNLISSNGEINADYFVTDIRFYNTALPDAYIQANYCRTDIPEDGYKTNLMGFWPSNVVEPDGKTIKDQSGGNNHLTIQSYNPGIFNDVSTKVCPPIVDAVYRSVPNSVDVAMQVYQWLGILTPPSWKLDGKTWVPQYINVR</sequence>
<reference evidence="2 3" key="1">
    <citation type="submission" date="2022-02" db="EMBL/GenBank/DDBJ databases">
        <authorList>
            <person name="Min J."/>
        </authorList>
    </citation>
    <scope>NUCLEOTIDE SEQUENCE [LARGE SCALE GENOMIC DNA]</scope>
    <source>
        <strain evidence="2 3">GR10-1</strain>
    </source>
</reference>
<dbReference type="InterPro" id="IPR032309">
    <property type="entry name" value="DUF4983"/>
</dbReference>
<accession>A0ABS9SG00</accession>
<name>A0ABS9SG00_9BACT</name>
<organism evidence="2 3">
    <name type="scientific">Niabella ginsengisoli</name>
    <dbReference type="NCBI Taxonomy" id="522298"/>
    <lineage>
        <taxon>Bacteria</taxon>
        <taxon>Pseudomonadati</taxon>
        <taxon>Bacteroidota</taxon>
        <taxon>Chitinophagia</taxon>
        <taxon>Chitinophagales</taxon>
        <taxon>Chitinophagaceae</taxon>
        <taxon>Niabella</taxon>
    </lineage>
</organism>
<feature type="domain" description="DUF4983" evidence="1">
    <location>
        <begin position="127"/>
        <end position="214"/>
    </location>
</feature>
<evidence type="ECO:0000313" key="2">
    <source>
        <dbReference type="EMBL" id="MCH5597297.1"/>
    </source>
</evidence>
<dbReference type="RefSeq" id="WP_240826692.1">
    <property type="nucleotide sequence ID" value="NZ_JAKWBL010000001.1"/>
</dbReference>
<evidence type="ECO:0000313" key="3">
    <source>
        <dbReference type="Proteomes" id="UP001202248"/>
    </source>
</evidence>
<dbReference type="SUPFAM" id="SSF49899">
    <property type="entry name" value="Concanavalin A-like lectins/glucanases"/>
    <property type="match status" value="1"/>
</dbReference>
<dbReference type="Pfam" id="PF16356">
    <property type="entry name" value="DUF4983"/>
    <property type="match status" value="1"/>
</dbReference>
<dbReference type="InterPro" id="IPR013320">
    <property type="entry name" value="ConA-like_dom_sf"/>
</dbReference>
<keyword evidence="3" id="KW-1185">Reference proteome</keyword>
<protein>
    <submittedName>
        <fullName evidence="2">DUF4983 domain-containing protein</fullName>
    </submittedName>
</protein>
<dbReference type="EMBL" id="JAKWBL010000001">
    <property type="protein sequence ID" value="MCH5597297.1"/>
    <property type="molecule type" value="Genomic_DNA"/>
</dbReference>
<dbReference type="Gene3D" id="2.60.120.200">
    <property type="match status" value="1"/>
</dbReference>
<gene>
    <name evidence="2" type="ORF">MKP09_04955</name>
</gene>
<comment type="caution">
    <text evidence="2">The sequence shown here is derived from an EMBL/GenBank/DDBJ whole genome shotgun (WGS) entry which is preliminary data.</text>
</comment>
<dbReference type="Proteomes" id="UP001202248">
    <property type="component" value="Unassembled WGS sequence"/>
</dbReference>
<evidence type="ECO:0000259" key="1">
    <source>
        <dbReference type="Pfam" id="PF16356"/>
    </source>
</evidence>
<proteinExistence type="predicted"/>